<comment type="caution">
    <text evidence="1">The sequence shown here is derived from an EMBL/GenBank/DDBJ whole genome shotgun (WGS) entry which is preliminary data.</text>
</comment>
<gene>
    <name evidence="1" type="ORF">COY31_02260</name>
</gene>
<dbReference type="EMBL" id="PFNM01000042">
    <property type="protein sequence ID" value="PIZ44590.1"/>
    <property type="molecule type" value="Genomic_DNA"/>
</dbReference>
<accession>A0A2M7TFL3</accession>
<protein>
    <submittedName>
        <fullName evidence="1">Uncharacterized protein</fullName>
    </submittedName>
</protein>
<name>A0A2M7TFL3_9BACT</name>
<dbReference type="AlphaFoldDB" id="A0A2M7TFL3"/>
<evidence type="ECO:0000313" key="1">
    <source>
        <dbReference type="EMBL" id="PIZ44590.1"/>
    </source>
</evidence>
<organism evidence="1 2">
    <name type="scientific">Candidatus Wolfebacteria bacterium CG_4_10_14_0_2_um_filter_39_18</name>
    <dbReference type="NCBI Taxonomy" id="1975061"/>
    <lineage>
        <taxon>Bacteria</taxon>
        <taxon>Candidatus Wolfeibacteriota</taxon>
    </lineage>
</organism>
<dbReference type="Proteomes" id="UP000230553">
    <property type="component" value="Unassembled WGS sequence"/>
</dbReference>
<sequence length="227" mass="26692">MRGCVYGENLKKKAEKLRASGKTYKEIRDLLNIPKSTLSNWFSKKFPGIFDREKQLSHLAKIRPLAADAKKREKEKKQAILIKKISKEVKNYPLKNIGLLKSILSALYWAEGAKHEGVSGLRFVNTDPKLAKFYIALLRKCYKLDEAKFKIRLHLHYYHGIREAKKFWSDLLNIPLNQFTGIFIKKRSRKKRFRKNFMGICFINYSDSNIRKELLELTNQLCLLIKR</sequence>
<proteinExistence type="predicted"/>
<reference evidence="2" key="1">
    <citation type="submission" date="2017-09" db="EMBL/GenBank/DDBJ databases">
        <title>Depth-based differentiation of microbial function through sediment-hosted aquifers and enrichment of novel symbionts in the deep terrestrial subsurface.</title>
        <authorList>
            <person name="Probst A.J."/>
            <person name="Ladd B."/>
            <person name="Jarett J.K."/>
            <person name="Geller-Mcgrath D.E."/>
            <person name="Sieber C.M.K."/>
            <person name="Emerson J.B."/>
            <person name="Anantharaman K."/>
            <person name="Thomas B.C."/>
            <person name="Malmstrom R."/>
            <person name="Stieglmeier M."/>
            <person name="Klingl A."/>
            <person name="Woyke T."/>
            <person name="Ryan C.M."/>
            <person name="Banfield J.F."/>
        </authorList>
    </citation>
    <scope>NUCLEOTIDE SEQUENCE [LARGE SCALE GENOMIC DNA]</scope>
</reference>
<evidence type="ECO:0000313" key="2">
    <source>
        <dbReference type="Proteomes" id="UP000230553"/>
    </source>
</evidence>